<feature type="transmembrane region" description="Helical" evidence="1">
    <location>
        <begin position="20"/>
        <end position="43"/>
    </location>
</feature>
<evidence type="ECO:0000313" key="2">
    <source>
        <dbReference type="EMBL" id="NBC36679.1"/>
    </source>
</evidence>
<keyword evidence="2" id="KW-0131">Cell cycle</keyword>
<organism evidence="2 3">
    <name type="scientific">Novosphingobium ovatum</name>
    <dbReference type="NCBI Taxonomy" id="1908523"/>
    <lineage>
        <taxon>Bacteria</taxon>
        <taxon>Pseudomonadati</taxon>
        <taxon>Pseudomonadota</taxon>
        <taxon>Alphaproteobacteria</taxon>
        <taxon>Sphingomonadales</taxon>
        <taxon>Sphingomonadaceae</taxon>
        <taxon>Novosphingobium</taxon>
    </lineage>
</organism>
<dbReference type="PANTHER" id="PTHR47755">
    <property type="entry name" value="CELL DIVISION PROTEIN FTSX"/>
    <property type="match status" value="1"/>
</dbReference>
<keyword evidence="1" id="KW-0472">Membrane</keyword>
<sequence>MGRLDGGLVPQARLSGPTPWVIAIMVALTVIAAAMGLVLRHIAAEAAAELTGGVTIQILDASPSGRQTQAEAALRVLRAQAGVGQARQVPQAEVDRLIAPWLGADTMADRGDQDIVPVPALIDVRLEGAVDAPRLNTLRAALQQVAPAARVDAQSDWLGPVFGAIESLQWLAAAVVALLALALAAAAVLATRTALGAHRATIEVVHLMGGTDSQIARIFERSIGWDAAIGGLLGFGFAVGVTLFLGRAFAALGAGWLAVGALQWNDWLVLTLVPIAAAVITMLTARLSVIAALRKIL</sequence>
<name>A0ABW9XDR9_9SPHN</name>
<evidence type="ECO:0000256" key="1">
    <source>
        <dbReference type="SAM" id="Phobius"/>
    </source>
</evidence>
<accession>A0ABW9XDR9</accession>
<keyword evidence="3" id="KW-1185">Reference proteome</keyword>
<dbReference type="EMBL" id="JAAAPO010000003">
    <property type="protein sequence ID" value="NBC36679.1"/>
    <property type="molecule type" value="Genomic_DNA"/>
</dbReference>
<dbReference type="GO" id="GO:0051301">
    <property type="term" value="P:cell division"/>
    <property type="evidence" value="ECO:0007669"/>
    <property type="project" value="UniProtKB-KW"/>
</dbReference>
<feature type="transmembrane region" description="Helical" evidence="1">
    <location>
        <begin position="227"/>
        <end position="247"/>
    </location>
</feature>
<feature type="transmembrane region" description="Helical" evidence="1">
    <location>
        <begin position="267"/>
        <end position="293"/>
    </location>
</feature>
<dbReference type="InterPro" id="IPR004513">
    <property type="entry name" value="FtsX"/>
</dbReference>
<feature type="transmembrane region" description="Helical" evidence="1">
    <location>
        <begin position="168"/>
        <end position="190"/>
    </location>
</feature>
<reference evidence="3" key="1">
    <citation type="submission" date="2020-01" db="EMBL/GenBank/DDBJ databases">
        <title>Sphingomonas sp. strain CSW-10.</title>
        <authorList>
            <person name="Chen W.-M."/>
        </authorList>
    </citation>
    <scope>NUCLEOTIDE SEQUENCE [LARGE SCALE GENOMIC DNA]</scope>
    <source>
        <strain evidence="3">FSY-8</strain>
    </source>
</reference>
<comment type="caution">
    <text evidence="2">The sequence shown here is derived from an EMBL/GenBank/DDBJ whole genome shotgun (WGS) entry which is preliminary data.</text>
</comment>
<proteinExistence type="predicted"/>
<protein>
    <submittedName>
        <fullName evidence="2">Cell division protein</fullName>
    </submittedName>
</protein>
<dbReference type="Proteomes" id="UP000753724">
    <property type="component" value="Unassembled WGS sequence"/>
</dbReference>
<keyword evidence="1" id="KW-1133">Transmembrane helix</keyword>
<evidence type="ECO:0000313" key="3">
    <source>
        <dbReference type="Proteomes" id="UP000753724"/>
    </source>
</evidence>
<gene>
    <name evidence="2" type="ORF">GTZ99_08930</name>
</gene>
<keyword evidence="2" id="KW-0132">Cell division</keyword>
<dbReference type="PANTHER" id="PTHR47755:SF1">
    <property type="entry name" value="CELL DIVISION PROTEIN FTSX"/>
    <property type="match status" value="1"/>
</dbReference>
<keyword evidence="1" id="KW-0812">Transmembrane</keyword>